<name>A0ABR4CPT4_9HELO</name>
<keyword evidence="3" id="KW-1185">Reference proteome</keyword>
<organism evidence="2 3">
    <name type="scientific">Oculimacula yallundae</name>
    <dbReference type="NCBI Taxonomy" id="86028"/>
    <lineage>
        <taxon>Eukaryota</taxon>
        <taxon>Fungi</taxon>
        <taxon>Dikarya</taxon>
        <taxon>Ascomycota</taxon>
        <taxon>Pezizomycotina</taxon>
        <taxon>Leotiomycetes</taxon>
        <taxon>Helotiales</taxon>
        <taxon>Ploettnerulaceae</taxon>
        <taxon>Oculimacula</taxon>
    </lineage>
</organism>
<evidence type="ECO:0000256" key="1">
    <source>
        <dbReference type="SAM" id="MobiDB-lite"/>
    </source>
</evidence>
<evidence type="ECO:0000313" key="3">
    <source>
        <dbReference type="Proteomes" id="UP001595075"/>
    </source>
</evidence>
<reference evidence="2 3" key="1">
    <citation type="journal article" date="2024" name="Commun. Biol.">
        <title>Comparative genomic analysis of thermophilic fungi reveals convergent evolutionary adaptations and gene losses.</title>
        <authorList>
            <person name="Steindorff A.S."/>
            <person name="Aguilar-Pontes M.V."/>
            <person name="Robinson A.J."/>
            <person name="Andreopoulos B."/>
            <person name="LaButti K."/>
            <person name="Kuo A."/>
            <person name="Mondo S."/>
            <person name="Riley R."/>
            <person name="Otillar R."/>
            <person name="Haridas S."/>
            <person name="Lipzen A."/>
            <person name="Grimwood J."/>
            <person name="Schmutz J."/>
            <person name="Clum A."/>
            <person name="Reid I.D."/>
            <person name="Moisan M.C."/>
            <person name="Butler G."/>
            <person name="Nguyen T.T.M."/>
            <person name="Dewar K."/>
            <person name="Conant G."/>
            <person name="Drula E."/>
            <person name="Henrissat B."/>
            <person name="Hansel C."/>
            <person name="Singer S."/>
            <person name="Hutchinson M.I."/>
            <person name="de Vries R.P."/>
            <person name="Natvig D.O."/>
            <person name="Powell A.J."/>
            <person name="Tsang A."/>
            <person name="Grigoriev I.V."/>
        </authorList>
    </citation>
    <scope>NUCLEOTIDE SEQUENCE [LARGE SCALE GENOMIC DNA]</scope>
    <source>
        <strain evidence="2 3">CBS 494.80</strain>
    </source>
</reference>
<gene>
    <name evidence="2" type="ORF">VTL71DRAFT_11350</name>
</gene>
<feature type="compositionally biased region" description="Acidic residues" evidence="1">
    <location>
        <begin position="40"/>
        <end position="50"/>
    </location>
</feature>
<feature type="region of interest" description="Disordered" evidence="1">
    <location>
        <begin position="34"/>
        <end position="54"/>
    </location>
</feature>
<dbReference type="EMBL" id="JAZHXI010000004">
    <property type="protein sequence ID" value="KAL2072007.1"/>
    <property type="molecule type" value="Genomic_DNA"/>
</dbReference>
<proteinExistence type="predicted"/>
<accession>A0ABR4CPT4</accession>
<dbReference type="Proteomes" id="UP001595075">
    <property type="component" value="Unassembled WGS sequence"/>
</dbReference>
<protein>
    <submittedName>
        <fullName evidence="2">Uncharacterized protein</fullName>
    </submittedName>
</protein>
<evidence type="ECO:0000313" key="2">
    <source>
        <dbReference type="EMBL" id="KAL2072007.1"/>
    </source>
</evidence>
<comment type="caution">
    <text evidence="2">The sequence shown here is derived from an EMBL/GenBank/DDBJ whole genome shotgun (WGS) entry which is preliminary data.</text>
</comment>
<sequence length="109" mass="11475">MSGHMEKEFLGVELVTRAPLSCMAPVASMKESSAAMEVDVSQEDSGEEADQVGPLASLPKGIPVNVAFGFGIESRLCIVHLAIAMAGKLAARSKQCQLPEHATLHGEDI</sequence>